<dbReference type="AlphaFoldDB" id="A0A3L6F0Q6"/>
<dbReference type="EMBL" id="NCVQ01000005">
    <property type="protein sequence ID" value="PWZ26650.1"/>
    <property type="molecule type" value="Genomic_DNA"/>
</dbReference>
<organism evidence="1">
    <name type="scientific">Zea mays</name>
    <name type="common">Maize</name>
    <dbReference type="NCBI Taxonomy" id="4577"/>
    <lineage>
        <taxon>Eukaryota</taxon>
        <taxon>Viridiplantae</taxon>
        <taxon>Streptophyta</taxon>
        <taxon>Embryophyta</taxon>
        <taxon>Tracheophyta</taxon>
        <taxon>Spermatophyta</taxon>
        <taxon>Magnoliopsida</taxon>
        <taxon>Liliopsida</taxon>
        <taxon>Poales</taxon>
        <taxon>Poaceae</taxon>
        <taxon>PACMAD clade</taxon>
        <taxon>Panicoideae</taxon>
        <taxon>Andropogonodae</taxon>
        <taxon>Andropogoneae</taxon>
        <taxon>Tripsacinae</taxon>
        <taxon>Zea</taxon>
    </lineage>
</organism>
<proteinExistence type="predicted"/>
<protein>
    <submittedName>
        <fullName evidence="1">Uncharacterized protein</fullName>
    </submittedName>
</protein>
<comment type="caution">
    <text evidence="1">The sequence shown here is derived from an EMBL/GenBank/DDBJ whole genome shotgun (WGS) entry which is preliminary data.</text>
</comment>
<sequence>MRSILVYQFMRAICRVKPLNISRTRTECGEEFRPGWNQRRCQMQVKMC</sequence>
<gene>
    <name evidence="1" type="ORF">Zm00014a_043044</name>
</gene>
<evidence type="ECO:0000313" key="1">
    <source>
        <dbReference type="EMBL" id="PWZ26650.1"/>
    </source>
</evidence>
<reference evidence="1" key="1">
    <citation type="journal article" date="2018" name="Nat. Genet.">
        <title>Extensive intraspecific gene order and gene structural variations between Mo17 and other maize genomes.</title>
        <authorList>
            <person name="Sun S."/>
            <person name="Zhou Y."/>
            <person name="Chen J."/>
            <person name="Shi J."/>
            <person name="Zhao H."/>
            <person name="Zhao H."/>
            <person name="Song W."/>
            <person name="Zhang M."/>
            <person name="Cui Y."/>
            <person name="Dong X."/>
            <person name="Liu H."/>
            <person name="Ma X."/>
            <person name="Jiao Y."/>
            <person name="Wang B."/>
            <person name="Wei X."/>
            <person name="Stein J.C."/>
            <person name="Glaubitz J.C."/>
            <person name="Lu F."/>
            <person name="Yu G."/>
            <person name="Liang C."/>
            <person name="Fengler K."/>
            <person name="Li B."/>
            <person name="Rafalski A."/>
            <person name="Schnable P.S."/>
            <person name="Ware D.H."/>
            <person name="Buckler E.S."/>
            <person name="Lai J."/>
        </authorList>
    </citation>
    <scope>NUCLEOTIDE SEQUENCE [LARGE SCALE GENOMIC DNA]</scope>
    <source>
        <tissue evidence="1">Seedling</tissue>
    </source>
</reference>
<name>A0A3L6F0Q6_MAIZE</name>
<dbReference type="Proteomes" id="UP000251960">
    <property type="component" value="Chromosome 4"/>
</dbReference>
<accession>A0A3L6F0Q6</accession>